<accession>A0A5B7EKD7</accession>
<dbReference type="EMBL" id="VSRR010002867">
    <property type="protein sequence ID" value="MPC33599.1"/>
    <property type="molecule type" value="Genomic_DNA"/>
</dbReference>
<name>A0A5B7EKD7_PORTR</name>
<evidence type="ECO:0000313" key="1">
    <source>
        <dbReference type="EMBL" id="MPC33599.1"/>
    </source>
</evidence>
<dbReference type="AlphaFoldDB" id="A0A5B7EKD7"/>
<organism evidence="1 2">
    <name type="scientific">Portunus trituberculatus</name>
    <name type="common">Swimming crab</name>
    <name type="synonym">Neptunus trituberculatus</name>
    <dbReference type="NCBI Taxonomy" id="210409"/>
    <lineage>
        <taxon>Eukaryota</taxon>
        <taxon>Metazoa</taxon>
        <taxon>Ecdysozoa</taxon>
        <taxon>Arthropoda</taxon>
        <taxon>Crustacea</taxon>
        <taxon>Multicrustacea</taxon>
        <taxon>Malacostraca</taxon>
        <taxon>Eumalacostraca</taxon>
        <taxon>Eucarida</taxon>
        <taxon>Decapoda</taxon>
        <taxon>Pleocyemata</taxon>
        <taxon>Brachyura</taxon>
        <taxon>Eubrachyura</taxon>
        <taxon>Portunoidea</taxon>
        <taxon>Portunidae</taxon>
        <taxon>Portuninae</taxon>
        <taxon>Portunus</taxon>
    </lineage>
</organism>
<proteinExistence type="predicted"/>
<protein>
    <submittedName>
        <fullName evidence="1">Uncharacterized protein</fullName>
    </submittedName>
</protein>
<sequence>MSHLFYEYMLPECCDGREGHLQHLLLSIRWRPRPGSLKACTHLLPPGKRAQTVNSIKAIVYLQA</sequence>
<keyword evidence="2" id="KW-1185">Reference proteome</keyword>
<evidence type="ECO:0000313" key="2">
    <source>
        <dbReference type="Proteomes" id="UP000324222"/>
    </source>
</evidence>
<comment type="caution">
    <text evidence="1">The sequence shown here is derived from an EMBL/GenBank/DDBJ whole genome shotgun (WGS) entry which is preliminary data.</text>
</comment>
<gene>
    <name evidence="1" type="ORF">E2C01_026954</name>
</gene>
<reference evidence="1 2" key="1">
    <citation type="submission" date="2019-05" db="EMBL/GenBank/DDBJ databases">
        <title>Another draft genome of Portunus trituberculatus and its Hox gene families provides insights of decapod evolution.</title>
        <authorList>
            <person name="Jeong J.-H."/>
            <person name="Song I."/>
            <person name="Kim S."/>
            <person name="Choi T."/>
            <person name="Kim D."/>
            <person name="Ryu S."/>
            <person name="Kim W."/>
        </authorList>
    </citation>
    <scope>NUCLEOTIDE SEQUENCE [LARGE SCALE GENOMIC DNA]</scope>
    <source>
        <tissue evidence="1">Muscle</tissue>
    </source>
</reference>
<dbReference type="Proteomes" id="UP000324222">
    <property type="component" value="Unassembled WGS sequence"/>
</dbReference>